<evidence type="ECO:0000256" key="18">
    <source>
        <dbReference type="ARBA" id="ARBA00079395"/>
    </source>
</evidence>
<feature type="region of interest" description="Disordered" evidence="20">
    <location>
        <begin position="368"/>
        <end position="399"/>
    </location>
</feature>
<organism evidence="22 23">
    <name type="scientific">Cynoglossus semilaevis</name>
    <name type="common">Tongue sole</name>
    <dbReference type="NCBI Taxonomy" id="244447"/>
    <lineage>
        <taxon>Eukaryota</taxon>
        <taxon>Metazoa</taxon>
        <taxon>Chordata</taxon>
        <taxon>Craniata</taxon>
        <taxon>Vertebrata</taxon>
        <taxon>Euteleostomi</taxon>
        <taxon>Actinopterygii</taxon>
        <taxon>Neopterygii</taxon>
        <taxon>Teleostei</taxon>
        <taxon>Neoteleostei</taxon>
        <taxon>Acanthomorphata</taxon>
        <taxon>Carangaria</taxon>
        <taxon>Pleuronectiformes</taxon>
        <taxon>Pleuronectoidei</taxon>
        <taxon>Cynoglossidae</taxon>
        <taxon>Cynoglossinae</taxon>
        <taxon>Cynoglossus</taxon>
    </lineage>
</organism>
<dbReference type="PANTHER" id="PTHR46179">
    <property type="entry name" value="ZINC FINGER PROTEIN"/>
    <property type="match status" value="1"/>
</dbReference>
<dbReference type="EC" id="2.3.2.27" evidence="5"/>
<dbReference type="Pfam" id="PF00096">
    <property type="entry name" value="zf-C2H2"/>
    <property type="match status" value="4"/>
</dbReference>
<dbReference type="SUPFAM" id="SSF57667">
    <property type="entry name" value="beta-beta-alpha zinc fingers"/>
    <property type="match status" value="3"/>
</dbReference>
<evidence type="ECO:0000259" key="21">
    <source>
        <dbReference type="PROSITE" id="PS50157"/>
    </source>
</evidence>
<keyword evidence="7" id="KW-0808">Transferase</keyword>
<feature type="compositionally biased region" description="Polar residues" evidence="20">
    <location>
        <begin position="30"/>
        <end position="42"/>
    </location>
</feature>
<evidence type="ECO:0000256" key="15">
    <source>
        <dbReference type="ARBA" id="ARBA00065249"/>
    </source>
</evidence>
<accession>A0A3P8UVA0</accession>
<dbReference type="GO" id="GO:0005634">
    <property type="term" value="C:nucleus"/>
    <property type="evidence" value="ECO:0007669"/>
    <property type="project" value="UniProtKB-SubCell"/>
</dbReference>
<feature type="domain" description="C2H2-type" evidence="21">
    <location>
        <begin position="296"/>
        <end position="323"/>
    </location>
</feature>
<dbReference type="OrthoDB" id="7852576at2759"/>
<keyword evidence="10 19" id="KW-0863">Zinc-finger</keyword>
<dbReference type="STRING" id="244447.ENSCSEP00000004185"/>
<dbReference type="InParanoid" id="A0A3P8UVA0"/>
<dbReference type="GeneTree" id="ENSGT00940000156393"/>
<proteinExistence type="inferred from homology"/>
<evidence type="ECO:0000256" key="2">
    <source>
        <dbReference type="ARBA" id="ARBA00004123"/>
    </source>
</evidence>
<keyword evidence="23" id="KW-1185">Reference proteome</keyword>
<comment type="similarity">
    <text evidence="4">Belongs to the krueppel C2H2-type zinc-finger protein family.</text>
</comment>
<protein>
    <recommendedName>
        <fullName evidence="16">E3 ubiquitin-protein ligase ZFP91</fullName>
        <ecNumber evidence="5">2.3.2.27</ecNumber>
    </recommendedName>
    <alternativeName>
        <fullName evidence="17">RING-type E3 ubiquitin transferase ZFP91</fullName>
    </alternativeName>
    <alternativeName>
        <fullName evidence="18">Zinc finger protein 91 homolog</fullName>
    </alternativeName>
</protein>
<feature type="compositionally biased region" description="Acidic residues" evidence="20">
    <location>
        <begin position="151"/>
        <end position="162"/>
    </location>
</feature>
<dbReference type="GO" id="GO:0008270">
    <property type="term" value="F:zinc ion binding"/>
    <property type="evidence" value="ECO:0007669"/>
    <property type="project" value="UniProtKB-KW"/>
</dbReference>
<feature type="compositionally biased region" description="Basic and acidic residues" evidence="20">
    <location>
        <begin position="389"/>
        <end position="399"/>
    </location>
</feature>
<evidence type="ECO:0000256" key="12">
    <source>
        <dbReference type="ARBA" id="ARBA00022833"/>
    </source>
</evidence>
<feature type="region of interest" description="Disordered" evidence="20">
    <location>
        <begin position="119"/>
        <end position="202"/>
    </location>
</feature>
<dbReference type="AlphaFoldDB" id="A0A3P8UVA0"/>
<evidence type="ECO:0000256" key="11">
    <source>
        <dbReference type="ARBA" id="ARBA00022786"/>
    </source>
</evidence>
<feature type="region of interest" description="Disordered" evidence="20">
    <location>
        <begin position="1"/>
        <end position="49"/>
    </location>
</feature>
<evidence type="ECO:0000256" key="16">
    <source>
        <dbReference type="ARBA" id="ARBA00071305"/>
    </source>
</evidence>
<dbReference type="Ensembl" id="ENSCSET00000004241.1">
    <property type="protein sequence ID" value="ENSCSEP00000004185.1"/>
    <property type="gene ID" value="ENSCSEG00000002727.1"/>
</dbReference>
<evidence type="ECO:0000256" key="6">
    <source>
        <dbReference type="ARBA" id="ARBA00022553"/>
    </source>
</evidence>
<keyword evidence="8" id="KW-0479">Metal-binding</keyword>
<dbReference type="GO" id="GO:0006357">
    <property type="term" value="P:regulation of transcription by RNA polymerase II"/>
    <property type="evidence" value="ECO:0007669"/>
    <property type="project" value="TreeGrafter"/>
</dbReference>
<evidence type="ECO:0000256" key="1">
    <source>
        <dbReference type="ARBA" id="ARBA00000900"/>
    </source>
</evidence>
<evidence type="ECO:0000256" key="20">
    <source>
        <dbReference type="SAM" id="MobiDB-lite"/>
    </source>
</evidence>
<dbReference type="KEGG" id="csem:103387401"/>
<reference evidence="22 23" key="1">
    <citation type="journal article" date="2014" name="Nat. Genet.">
        <title>Whole-genome sequence of a flatfish provides insights into ZW sex chromosome evolution and adaptation to a benthic lifestyle.</title>
        <authorList>
            <person name="Chen S."/>
            <person name="Zhang G."/>
            <person name="Shao C."/>
            <person name="Huang Q."/>
            <person name="Liu G."/>
            <person name="Zhang P."/>
            <person name="Song W."/>
            <person name="An N."/>
            <person name="Chalopin D."/>
            <person name="Volff J.N."/>
            <person name="Hong Y."/>
            <person name="Li Q."/>
            <person name="Sha Z."/>
            <person name="Zhou H."/>
            <person name="Xie M."/>
            <person name="Yu Q."/>
            <person name="Liu Y."/>
            <person name="Xiang H."/>
            <person name="Wang N."/>
            <person name="Wu K."/>
            <person name="Yang C."/>
            <person name="Zhou Q."/>
            <person name="Liao X."/>
            <person name="Yang L."/>
            <person name="Hu Q."/>
            <person name="Zhang J."/>
            <person name="Meng L."/>
            <person name="Jin L."/>
            <person name="Tian Y."/>
            <person name="Lian J."/>
            <person name="Yang J."/>
            <person name="Miao G."/>
            <person name="Liu S."/>
            <person name="Liang Z."/>
            <person name="Yan F."/>
            <person name="Li Y."/>
            <person name="Sun B."/>
            <person name="Zhang H."/>
            <person name="Zhang J."/>
            <person name="Zhu Y."/>
            <person name="Du M."/>
            <person name="Zhao Y."/>
            <person name="Schartl M."/>
            <person name="Tang Q."/>
            <person name="Wang J."/>
        </authorList>
    </citation>
    <scope>NUCLEOTIDE SEQUENCE</scope>
</reference>
<comment type="subunit">
    <text evidence="15">Interacts with MAP3K14/NIK.</text>
</comment>
<evidence type="ECO:0000313" key="23">
    <source>
        <dbReference type="Proteomes" id="UP000265120"/>
    </source>
</evidence>
<evidence type="ECO:0000256" key="5">
    <source>
        <dbReference type="ARBA" id="ARBA00012483"/>
    </source>
</evidence>
<feature type="domain" description="C2H2-type" evidence="21">
    <location>
        <begin position="326"/>
        <end position="349"/>
    </location>
</feature>
<sequence>MESDQNQVLVSATRADGDSAEAADTSADSTNWTADRSGNNGSMEPALDSRSCTVAYQRVLRARVAKAEVPKDTENATRRERPAGLPAVRRRAAVSRSRNAPVTQGLDGRFTLRKLEAKTEASACGDETTALEGESKSKKWNECAMQPMEDTKEDSENDDDESSSTAAQMQDNAADLPESVKKKGRRGKGDKTSGDPKRRKKPAVQYVRCELEGCGVLFSCPRYLKHHVKYQHLLKKNFVCNEPRCGRMFRHQEQLLRHARRHSDQRDYICEHCSRAFKSPHNLAVHKMIHTGEKPIQCEICGYTCRQRSSLTWHMKKHDAEASYQFSCSICGKKFEKQYSVISHKAKRHPEVLKAKDVAAKGLSAISSLTPTPEKAPDPPNPQQASVSQEEKEASSDKLEPLQQTDVPQGLILTLQTQPVLQVWHLTPFPQLDLSTANQQQFIQLPVNASSPSGTAANFDNTFPTISSVTSLASPHTVQWDGKKEESDGEQGEGELWEKVVVGETHQDVGKTKWETSGELNVKEEKIEWEQEEEKPVVLQGGNLQ</sequence>
<feature type="domain" description="C2H2-type" evidence="21">
    <location>
        <begin position="238"/>
        <end position="267"/>
    </location>
</feature>
<feature type="domain" description="C2H2-type" evidence="21">
    <location>
        <begin position="268"/>
        <end position="295"/>
    </location>
</feature>
<feature type="region of interest" description="Disordered" evidence="20">
    <location>
        <begin position="68"/>
        <end position="105"/>
    </location>
</feature>
<dbReference type="InterPro" id="IPR013087">
    <property type="entry name" value="Znf_C2H2_type"/>
</dbReference>
<keyword evidence="6" id="KW-0597">Phosphoprotein</keyword>
<comment type="subcellular location">
    <subcellularLocation>
        <location evidence="2">Nucleus</location>
    </subcellularLocation>
</comment>
<feature type="compositionally biased region" description="Polar residues" evidence="20">
    <location>
        <begin position="1"/>
        <end position="10"/>
    </location>
</feature>
<comment type="catalytic activity">
    <reaction evidence="1">
        <text>S-ubiquitinyl-[E2 ubiquitin-conjugating enzyme]-L-cysteine + [acceptor protein]-L-lysine = [E2 ubiquitin-conjugating enzyme]-L-cysteine + N(6)-ubiquitinyl-[acceptor protein]-L-lysine.</text>
        <dbReference type="EC" id="2.3.2.27"/>
    </reaction>
</comment>
<dbReference type="PANTHER" id="PTHR46179:SF11">
    <property type="entry name" value="E3 UBIQUITIN-PROTEIN LIGASE ZFP91"/>
    <property type="match status" value="1"/>
</dbReference>
<reference evidence="22" key="2">
    <citation type="submission" date="2025-08" db="UniProtKB">
        <authorList>
            <consortium name="Ensembl"/>
        </authorList>
    </citation>
    <scope>IDENTIFICATION</scope>
</reference>
<dbReference type="SMART" id="SM00355">
    <property type="entry name" value="ZnF_C2H2"/>
    <property type="match status" value="5"/>
</dbReference>
<evidence type="ECO:0000256" key="7">
    <source>
        <dbReference type="ARBA" id="ARBA00022679"/>
    </source>
</evidence>
<dbReference type="InterPro" id="IPR051061">
    <property type="entry name" value="Zinc_finger_trans_reg"/>
</dbReference>
<dbReference type="PROSITE" id="PS50157">
    <property type="entry name" value="ZINC_FINGER_C2H2_2"/>
    <property type="match status" value="4"/>
</dbReference>
<dbReference type="RefSeq" id="XP_008320248.1">
    <property type="nucleotide sequence ID" value="XM_008322026.3"/>
</dbReference>
<evidence type="ECO:0000313" key="22">
    <source>
        <dbReference type="Ensembl" id="ENSCSEP00000004185.1"/>
    </source>
</evidence>
<evidence type="ECO:0000256" key="3">
    <source>
        <dbReference type="ARBA" id="ARBA00004906"/>
    </source>
</evidence>
<evidence type="ECO:0000256" key="9">
    <source>
        <dbReference type="ARBA" id="ARBA00022737"/>
    </source>
</evidence>
<keyword evidence="9" id="KW-0677">Repeat</keyword>
<name>A0A3P8UVA0_CYNSE</name>
<feature type="compositionally biased region" description="Basic and acidic residues" evidence="20">
    <location>
        <begin position="68"/>
        <end position="82"/>
    </location>
</feature>
<dbReference type="GO" id="GO:0003712">
    <property type="term" value="F:transcription coregulator activity"/>
    <property type="evidence" value="ECO:0007669"/>
    <property type="project" value="TreeGrafter"/>
</dbReference>
<dbReference type="Proteomes" id="UP000265120">
    <property type="component" value="Chromosome 1"/>
</dbReference>
<keyword evidence="12" id="KW-0862">Zinc</keyword>
<feature type="compositionally biased region" description="Basic and acidic residues" evidence="20">
    <location>
        <begin position="187"/>
        <end position="196"/>
    </location>
</feature>
<dbReference type="GeneID" id="103387401"/>
<dbReference type="GO" id="GO:0061630">
    <property type="term" value="F:ubiquitin protein ligase activity"/>
    <property type="evidence" value="ECO:0007669"/>
    <property type="project" value="UniProtKB-EC"/>
</dbReference>
<comment type="function">
    <text evidence="14">Atypical E3 ubiquitin-protein ligase that mediates 'Lys-63'-linked ubiquitination of MAP3K14/NIK, leading to stabilize and activate MAP3K14/NIK. It thereby acts as an activator of the non-canonical NF-kappa-B2/NFKB2 pathway. May also play an important role in cell proliferation and/or anti-apoptosis.</text>
</comment>
<dbReference type="FunFam" id="3.30.160.60:FF:000356">
    <property type="entry name" value="E3 ubiquitin-protein ligase ZFP91"/>
    <property type="match status" value="1"/>
</dbReference>
<feature type="compositionally biased region" description="Low complexity" evidence="20">
    <location>
        <begin position="20"/>
        <end position="29"/>
    </location>
</feature>
<evidence type="ECO:0000256" key="10">
    <source>
        <dbReference type="ARBA" id="ARBA00022771"/>
    </source>
</evidence>
<reference evidence="22" key="3">
    <citation type="submission" date="2025-09" db="UniProtKB">
        <authorList>
            <consortium name="Ensembl"/>
        </authorList>
    </citation>
    <scope>IDENTIFICATION</scope>
</reference>
<dbReference type="InterPro" id="IPR036236">
    <property type="entry name" value="Znf_C2H2_sf"/>
</dbReference>
<dbReference type="PROSITE" id="PS00028">
    <property type="entry name" value="ZINC_FINGER_C2H2_1"/>
    <property type="match status" value="4"/>
</dbReference>
<keyword evidence="11" id="KW-0833">Ubl conjugation pathway</keyword>
<comment type="pathway">
    <text evidence="3">Protein modification; protein ubiquitination.</text>
</comment>
<evidence type="ECO:0000256" key="14">
    <source>
        <dbReference type="ARBA" id="ARBA00054990"/>
    </source>
</evidence>
<dbReference type="Gene3D" id="3.30.160.60">
    <property type="entry name" value="Classic Zinc Finger"/>
    <property type="match status" value="5"/>
</dbReference>
<dbReference type="FunFam" id="3.30.160.60:FF:000183">
    <property type="entry name" value="E3 ubiquitin-protein ligase ZFP91"/>
    <property type="match status" value="1"/>
</dbReference>
<keyword evidence="13" id="KW-0539">Nucleus</keyword>
<evidence type="ECO:0000256" key="17">
    <source>
        <dbReference type="ARBA" id="ARBA00077489"/>
    </source>
</evidence>
<evidence type="ECO:0000256" key="4">
    <source>
        <dbReference type="ARBA" id="ARBA00006991"/>
    </source>
</evidence>
<evidence type="ECO:0000256" key="13">
    <source>
        <dbReference type="ARBA" id="ARBA00023242"/>
    </source>
</evidence>
<evidence type="ECO:0000256" key="8">
    <source>
        <dbReference type="ARBA" id="ARBA00022723"/>
    </source>
</evidence>
<evidence type="ECO:0000256" key="19">
    <source>
        <dbReference type="PROSITE-ProRule" id="PRU00042"/>
    </source>
</evidence>